<sequence>MNRATHRTSKPAVRPAGRRDSRRPDVHQPSLFDAPPNTAPTTYLTTVYRLRVEPTYDGLATALNLRYLREHGFAPQQRTVGDSPALLLQGVVARQRADWCDALASLTGEEVALGYSNGGAALLLGVDEHVYALTYGTLGRFMVADSAMDPTFGIEFAVRALVPEDIRQVRRRVMGTRGRVDRSLVPGGTHIRMYGIDKWGEIVGQITGRTDNPTLTECRRTGRPMRVTGSDSLQLRLALSPDGLRDDLREVARVCRQASPLADLEFITQIRPVRPADPRLAALTAELDHQLGQVAPTDIGVAVPGHAADAVDQAGSYTIRMPRSGRRRSVYADLELADLLAHSRGVPDGQRWTSLRTGQVTVCADAAGRDEIATAPASRWLTAQLAHGTSQLMLHEGHWYEIGDQHRRFLRDEVDQILSRSSDVHLPPWPLGENERIYNERAAGAGMVLLDRKLLRTAQHHRGIEACDLLGPSDELVHVKRADTSAPLSHLFTQGTVSVDALLHEEDARRALIEMVARQSGRELAPDFRPRKVVYAIALGRGRPVTTATLFTFAQVALYRAVKSLRTEGVEVEVIGIAAT</sequence>
<dbReference type="NCBIfam" id="TIGR04141">
    <property type="entry name" value="TIGR04141 family sporadically distributed protein"/>
    <property type="match status" value="1"/>
</dbReference>
<organism evidence="2 3">
    <name type="scientific">Micromonospora craterilacus</name>
    <dbReference type="NCBI Taxonomy" id="1655439"/>
    <lineage>
        <taxon>Bacteria</taxon>
        <taxon>Bacillati</taxon>
        <taxon>Actinomycetota</taxon>
        <taxon>Actinomycetes</taxon>
        <taxon>Micromonosporales</taxon>
        <taxon>Micromonosporaceae</taxon>
        <taxon>Micromonospora</taxon>
    </lineage>
</organism>
<feature type="region of interest" description="Disordered" evidence="1">
    <location>
        <begin position="1"/>
        <end position="38"/>
    </location>
</feature>
<dbReference type="OrthoDB" id="3323334at2"/>
<evidence type="ECO:0000313" key="2">
    <source>
        <dbReference type="EMBL" id="PZG21803.1"/>
    </source>
</evidence>
<keyword evidence="3" id="KW-1185">Reference proteome</keyword>
<dbReference type="Pfam" id="PF19614">
    <property type="entry name" value="DUF6119"/>
    <property type="match status" value="1"/>
</dbReference>
<dbReference type="RefSeq" id="WP_111212867.1">
    <property type="nucleotide sequence ID" value="NZ_POTY01000025.1"/>
</dbReference>
<evidence type="ECO:0000256" key="1">
    <source>
        <dbReference type="SAM" id="MobiDB-lite"/>
    </source>
</evidence>
<protein>
    <recommendedName>
        <fullName evidence="4">Sporadically distributed protein, TIGR04141 family</fullName>
    </recommendedName>
</protein>
<evidence type="ECO:0008006" key="4">
    <source>
        <dbReference type="Google" id="ProtNLM"/>
    </source>
</evidence>
<evidence type="ECO:0000313" key="3">
    <source>
        <dbReference type="Proteomes" id="UP000248924"/>
    </source>
</evidence>
<feature type="compositionally biased region" description="Basic and acidic residues" evidence="1">
    <location>
        <begin position="17"/>
        <end position="26"/>
    </location>
</feature>
<dbReference type="Proteomes" id="UP000248924">
    <property type="component" value="Unassembled WGS sequence"/>
</dbReference>
<dbReference type="EMBL" id="POTY01000025">
    <property type="protein sequence ID" value="PZG21803.1"/>
    <property type="molecule type" value="Genomic_DNA"/>
</dbReference>
<comment type="caution">
    <text evidence="2">The sequence shown here is derived from an EMBL/GenBank/DDBJ whole genome shotgun (WGS) entry which is preliminary data.</text>
</comment>
<dbReference type="AlphaFoldDB" id="A0A2W2EHJ2"/>
<name>A0A2W2EHJ2_9ACTN</name>
<accession>A0A2W2EHJ2</accession>
<gene>
    <name evidence="2" type="ORF">C1I95_06560</name>
</gene>
<reference evidence="2 3" key="1">
    <citation type="submission" date="2018-01" db="EMBL/GenBank/DDBJ databases">
        <title>Draft genome sequence of Jishengella sp. NA12.</title>
        <authorList>
            <person name="Sahin N."/>
            <person name="Ay H."/>
            <person name="Saygin H."/>
        </authorList>
    </citation>
    <scope>NUCLEOTIDE SEQUENCE [LARGE SCALE GENOMIC DNA]</scope>
    <source>
        <strain evidence="2 3">NA12</strain>
    </source>
</reference>
<dbReference type="InterPro" id="IPR026487">
    <property type="entry name" value="CHP04141"/>
</dbReference>
<proteinExistence type="predicted"/>